<dbReference type="AlphaFoldDB" id="A0A1Y2C0V7"/>
<comment type="caution">
    <text evidence="1">The sequence shown here is derived from an EMBL/GenBank/DDBJ whole genome shotgun (WGS) entry which is preliminary data.</text>
</comment>
<evidence type="ECO:0000313" key="1">
    <source>
        <dbReference type="EMBL" id="ORY40651.1"/>
    </source>
</evidence>
<dbReference type="Proteomes" id="UP000193642">
    <property type="component" value="Unassembled WGS sequence"/>
</dbReference>
<reference evidence="1 2" key="1">
    <citation type="submission" date="2016-07" db="EMBL/GenBank/DDBJ databases">
        <title>Pervasive Adenine N6-methylation of Active Genes in Fungi.</title>
        <authorList>
            <consortium name="DOE Joint Genome Institute"/>
            <person name="Mondo S.J."/>
            <person name="Dannebaum R.O."/>
            <person name="Kuo R.C."/>
            <person name="Labutti K."/>
            <person name="Haridas S."/>
            <person name="Kuo A."/>
            <person name="Salamov A."/>
            <person name="Ahrendt S.R."/>
            <person name="Lipzen A."/>
            <person name="Sullivan W."/>
            <person name="Andreopoulos W.B."/>
            <person name="Clum A."/>
            <person name="Lindquist E."/>
            <person name="Daum C."/>
            <person name="Ramamoorthy G.K."/>
            <person name="Gryganskyi A."/>
            <person name="Culley D."/>
            <person name="Magnuson J.K."/>
            <person name="James T.Y."/>
            <person name="O'Malley M.A."/>
            <person name="Stajich J.E."/>
            <person name="Spatafora J.W."/>
            <person name="Visel A."/>
            <person name="Grigoriev I.V."/>
        </authorList>
    </citation>
    <scope>NUCLEOTIDE SEQUENCE [LARGE SCALE GENOMIC DNA]</scope>
    <source>
        <strain evidence="1 2">JEL800</strain>
    </source>
</reference>
<dbReference type="EMBL" id="MCGO01000034">
    <property type="protein sequence ID" value="ORY40651.1"/>
    <property type="molecule type" value="Genomic_DNA"/>
</dbReference>
<accession>A0A1Y2C0V7</accession>
<proteinExistence type="predicted"/>
<sequence>MEKSPIGFGHLNLTLRDSANIPQFKVAYPGYDLPHFDFKTFPNVPDFHLCSAYCATAGNDRARFFVYNKASQNCFCKEPFYEKGRLMLYGDPCDGRNIVVDADFPGAFDSWSVRADYNECRALAMPVLLPSPGLTVLNVVPNGWNDNCFQKLFPRLPNRDDVVTGFLSFC</sequence>
<protein>
    <submittedName>
        <fullName evidence="1">Uncharacterized protein</fullName>
    </submittedName>
</protein>
<name>A0A1Y2C0V7_9FUNG</name>
<evidence type="ECO:0000313" key="2">
    <source>
        <dbReference type="Proteomes" id="UP000193642"/>
    </source>
</evidence>
<keyword evidence="2" id="KW-1185">Reference proteome</keyword>
<organism evidence="1 2">
    <name type="scientific">Rhizoclosmatium globosum</name>
    <dbReference type="NCBI Taxonomy" id="329046"/>
    <lineage>
        <taxon>Eukaryota</taxon>
        <taxon>Fungi</taxon>
        <taxon>Fungi incertae sedis</taxon>
        <taxon>Chytridiomycota</taxon>
        <taxon>Chytridiomycota incertae sedis</taxon>
        <taxon>Chytridiomycetes</taxon>
        <taxon>Chytridiales</taxon>
        <taxon>Chytriomycetaceae</taxon>
        <taxon>Rhizoclosmatium</taxon>
    </lineage>
</organism>
<gene>
    <name evidence="1" type="ORF">BCR33DRAFT_719200</name>
</gene>